<dbReference type="EMBL" id="NPDZ01000007">
    <property type="protein sequence ID" value="PJZ72931.1"/>
    <property type="molecule type" value="Genomic_DNA"/>
</dbReference>
<feature type="disulfide bond" description="Redox-active" evidence="4">
    <location>
        <begin position="67"/>
        <end position="71"/>
    </location>
</feature>
<dbReference type="InterPro" id="IPR013766">
    <property type="entry name" value="Thioredoxin_domain"/>
</dbReference>
<feature type="binding site" evidence="3">
    <location>
        <position position="71"/>
    </location>
    <ligand>
        <name>Cu cation</name>
        <dbReference type="ChEBI" id="CHEBI:23378"/>
    </ligand>
</feature>
<dbReference type="Pfam" id="PF02630">
    <property type="entry name" value="SCO1-SenC"/>
    <property type="match status" value="1"/>
</dbReference>
<dbReference type="InterPro" id="IPR003782">
    <property type="entry name" value="SCO1/SenC"/>
</dbReference>
<protein>
    <recommendedName>
        <fullName evidence="5">Thioredoxin domain-containing protein</fullName>
    </recommendedName>
</protein>
<dbReference type="AlphaFoldDB" id="A0A2M9ZLR1"/>
<dbReference type="InterPro" id="IPR036249">
    <property type="entry name" value="Thioredoxin-like_sf"/>
</dbReference>
<dbReference type="PANTHER" id="PTHR12151">
    <property type="entry name" value="ELECTRON TRANSPORT PROTIN SCO1/SENC FAMILY MEMBER"/>
    <property type="match status" value="1"/>
</dbReference>
<feature type="domain" description="Thioredoxin" evidence="5">
    <location>
        <begin position="29"/>
        <end position="193"/>
    </location>
</feature>
<comment type="similarity">
    <text evidence="1">Belongs to the SCO1/2 family.</text>
</comment>
<evidence type="ECO:0000256" key="4">
    <source>
        <dbReference type="PIRSR" id="PIRSR603782-2"/>
    </source>
</evidence>
<proteinExistence type="inferred from homology"/>
<evidence type="ECO:0000313" key="6">
    <source>
        <dbReference type="EMBL" id="PJZ70386.1"/>
    </source>
</evidence>
<keyword evidence="8" id="KW-1185">Reference proteome</keyword>
<evidence type="ECO:0000256" key="1">
    <source>
        <dbReference type="ARBA" id="ARBA00010996"/>
    </source>
</evidence>
<dbReference type="Proteomes" id="UP000231990">
    <property type="component" value="Unassembled WGS sequence"/>
</dbReference>
<keyword evidence="3" id="KW-0479">Metal-binding</keyword>
<accession>A0A2M9ZLR1</accession>
<dbReference type="CDD" id="cd02968">
    <property type="entry name" value="SCO"/>
    <property type="match status" value="1"/>
</dbReference>
<name>A0A2M9ZLR1_9LEPT</name>
<gene>
    <name evidence="6" type="ORF">CH360_06850</name>
    <name evidence="7" type="ORF">CH373_12120</name>
</gene>
<dbReference type="PANTHER" id="PTHR12151:SF25">
    <property type="entry name" value="LINALOOL DEHYDRATASE_ISOMERASE DOMAIN-CONTAINING PROTEIN"/>
    <property type="match status" value="1"/>
</dbReference>
<evidence type="ECO:0000256" key="2">
    <source>
        <dbReference type="ARBA" id="ARBA00023008"/>
    </source>
</evidence>
<feature type="binding site" evidence="3">
    <location>
        <position position="67"/>
    </location>
    <ligand>
        <name>Cu cation</name>
        <dbReference type="ChEBI" id="CHEBI:23378"/>
    </ligand>
</feature>
<dbReference type="Gene3D" id="3.40.30.10">
    <property type="entry name" value="Glutaredoxin"/>
    <property type="match status" value="1"/>
</dbReference>
<comment type="caution">
    <text evidence="7">The sequence shown here is derived from an EMBL/GenBank/DDBJ whole genome shotgun (WGS) entry which is preliminary data.</text>
</comment>
<dbReference type="OrthoDB" id="9811998at2"/>
<dbReference type="GO" id="GO:0046872">
    <property type="term" value="F:metal ion binding"/>
    <property type="evidence" value="ECO:0007669"/>
    <property type="project" value="UniProtKB-KW"/>
</dbReference>
<evidence type="ECO:0000313" key="9">
    <source>
        <dbReference type="Proteomes" id="UP000231990"/>
    </source>
</evidence>
<feature type="binding site" evidence="3">
    <location>
        <position position="159"/>
    </location>
    <ligand>
        <name>Cu cation</name>
        <dbReference type="ChEBI" id="CHEBI:23378"/>
    </ligand>
</feature>
<keyword evidence="2 3" id="KW-0186">Copper</keyword>
<dbReference type="Proteomes" id="UP000231962">
    <property type="component" value="Unassembled WGS sequence"/>
</dbReference>
<dbReference type="PROSITE" id="PS51352">
    <property type="entry name" value="THIOREDOXIN_2"/>
    <property type="match status" value="1"/>
</dbReference>
<dbReference type="SUPFAM" id="SSF52833">
    <property type="entry name" value="Thioredoxin-like"/>
    <property type="match status" value="1"/>
</dbReference>
<evidence type="ECO:0000256" key="3">
    <source>
        <dbReference type="PIRSR" id="PIRSR603782-1"/>
    </source>
</evidence>
<evidence type="ECO:0000259" key="5">
    <source>
        <dbReference type="PROSITE" id="PS51352"/>
    </source>
</evidence>
<reference evidence="8 9" key="1">
    <citation type="submission" date="2017-07" db="EMBL/GenBank/DDBJ databases">
        <title>Leptospira spp. isolated from tropical soils.</title>
        <authorList>
            <person name="Thibeaux R."/>
            <person name="Iraola G."/>
            <person name="Ferres I."/>
            <person name="Bierque E."/>
            <person name="Girault D."/>
            <person name="Soupe-Gilbert M.-E."/>
            <person name="Picardeau M."/>
            <person name="Goarant C."/>
        </authorList>
    </citation>
    <scope>NUCLEOTIDE SEQUENCE [LARGE SCALE GENOMIC DNA]</scope>
    <source>
        <strain evidence="7 9">FH1-B-B1</strain>
        <strain evidence="6 8">FH1-B-C1</strain>
    </source>
</reference>
<sequence length="193" mass="21223">MATASLLLFGFAIGWFGVNYFKKSSDSSEVFVPEWSSVKLTDQEGKDLVPSSLNGELFVVYFGFSHCPDMCPLALSDITIAYQNLNPQEQSKVRPVFISVDPERDTPEVMKKYVERFPGKALVAMTGKKQLLETMQIGFGARSKKVSAPSLEGGYSVDHTVLIYLVSKQGKILAAYPSGTSPEELRKGIISLL</sequence>
<evidence type="ECO:0000313" key="8">
    <source>
        <dbReference type="Proteomes" id="UP000231962"/>
    </source>
</evidence>
<keyword evidence="4" id="KW-1015">Disulfide bond</keyword>
<evidence type="ECO:0000313" key="7">
    <source>
        <dbReference type="EMBL" id="PJZ72931.1"/>
    </source>
</evidence>
<organism evidence="7 9">
    <name type="scientific">Leptospira perolatii</name>
    <dbReference type="NCBI Taxonomy" id="2023191"/>
    <lineage>
        <taxon>Bacteria</taxon>
        <taxon>Pseudomonadati</taxon>
        <taxon>Spirochaetota</taxon>
        <taxon>Spirochaetia</taxon>
        <taxon>Leptospirales</taxon>
        <taxon>Leptospiraceae</taxon>
        <taxon>Leptospira</taxon>
    </lineage>
</organism>
<dbReference type="EMBL" id="NPDY01000004">
    <property type="protein sequence ID" value="PJZ70386.1"/>
    <property type="molecule type" value="Genomic_DNA"/>
</dbReference>